<protein>
    <recommendedName>
        <fullName evidence="4">Zn(2)-C6 fungal-type domain-containing protein</fullName>
    </recommendedName>
</protein>
<dbReference type="AlphaFoldDB" id="A0A8K0TIZ0"/>
<feature type="region of interest" description="Disordered" evidence="3">
    <location>
        <begin position="122"/>
        <end position="197"/>
    </location>
</feature>
<dbReference type="PANTHER" id="PTHR37534">
    <property type="entry name" value="TRANSCRIPTIONAL ACTIVATOR PROTEIN UGA3"/>
    <property type="match status" value="1"/>
</dbReference>
<dbReference type="GO" id="GO:0045944">
    <property type="term" value="P:positive regulation of transcription by RNA polymerase II"/>
    <property type="evidence" value="ECO:0007669"/>
    <property type="project" value="TreeGrafter"/>
</dbReference>
<evidence type="ECO:0000256" key="2">
    <source>
        <dbReference type="ARBA" id="ARBA00023242"/>
    </source>
</evidence>
<proteinExistence type="predicted"/>
<dbReference type="Proteomes" id="UP000813385">
    <property type="component" value="Unassembled WGS sequence"/>
</dbReference>
<name>A0A8K0TIZ0_9PEZI</name>
<feature type="compositionally biased region" description="Low complexity" evidence="3">
    <location>
        <begin position="144"/>
        <end position="153"/>
    </location>
</feature>
<dbReference type="PROSITE" id="PS00463">
    <property type="entry name" value="ZN2_CY6_FUNGAL_1"/>
    <property type="match status" value="1"/>
</dbReference>
<dbReference type="CDD" id="cd00067">
    <property type="entry name" value="GAL4"/>
    <property type="match status" value="1"/>
</dbReference>
<feature type="compositionally biased region" description="Polar residues" evidence="3">
    <location>
        <begin position="181"/>
        <end position="193"/>
    </location>
</feature>
<evidence type="ECO:0000313" key="5">
    <source>
        <dbReference type="EMBL" id="KAH7359263.1"/>
    </source>
</evidence>
<keyword evidence="2" id="KW-0539">Nucleus</keyword>
<feature type="compositionally biased region" description="Basic and acidic residues" evidence="3">
    <location>
        <begin position="165"/>
        <end position="179"/>
    </location>
</feature>
<evidence type="ECO:0000313" key="6">
    <source>
        <dbReference type="Proteomes" id="UP000813385"/>
    </source>
</evidence>
<dbReference type="PROSITE" id="PS50048">
    <property type="entry name" value="ZN2_CY6_FUNGAL_2"/>
    <property type="match status" value="1"/>
</dbReference>
<sequence length="644" mass="71446">MSPASPPRRRPMPCNPCRQRHWKCSTDRTPCPNCQTEGLDCVRRCRIRFSHALNPSVGSGNKSTDADRSSAAKRRHTFSESQPWVRTDRAALSFVDETKSIASLDEYTVGEAGERRDFEGTAVDSPLCEGDSSPSPAHSPGYASSPASTHSSSLPRTSLVSQDAAKPDDDAPTRDHRLEPSSMTEPLTPSSSVPVDLMLEGDPGFDKTLNPALPDLFGLGLADGSSPGFDASISLLSPHELALVNGEAGTIYLDAPRWPLDDPEEAMLFRYYIDHLTPFLDMCDEERHFARIVPLRAATCCPLFHAILAYAAKRLSRLNNYESLVADNYHQKCLNALIPALSHSSAAVDENLLTSLILLRAMEELDVPISTPSPEYHLMGTRMFLEAQKTSCDFKGLRLASFWVALRQEIYMAFIHGRPVHSDFALNNFDWLGKPDVTGCNVANRIIIYCAACLRYCYGPQELTVSAWDELQGYLQEWWDERPWYYSPLYSNRADDSGLTSFLPNEPYYNSAVVTGIQHYYLAKMLLAAHSPKIPRLGPSRRAAFNAMNDEIKNIVRVIAGIAESNEHTLPAYVPASMAITMAGDRFTERGEQEILYGLLIKTDRELAWPTHSARQALRESWGWDDSAAGHSGASIDTPPMAIR</sequence>
<evidence type="ECO:0000256" key="3">
    <source>
        <dbReference type="SAM" id="MobiDB-lite"/>
    </source>
</evidence>
<dbReference type="GO" id="GO:0005634">
    <property type="term" value="C:nucleus"/>
    <property type="evidence" value="ECO:0007669"/>
    <property type="project" value="UniProtKB-SubCell"/>
</dbReference>
<evidence type="ECO:0000259" key="4">
    <source>
        <dbReference type="PROSITE" id="PS50048"/>
    </source>
</evidence>
<dbReference type="OrthoDB" id="4525710at2759"/>
<dbReference type="InterPro" id="IPR036864">
    <property type="entry name" value="Zn2-C6_fun-type_DNA-bd_sf"/>
</dbReference>
<dbReference type="InterPro" id="IPR021858">
    <property type="entry name" value="Fun_TF"/>
</dbReference>
<evidence type="ECO:0000256" key="1">
    <source>
        <dbReference type="ARBA" id="ARBA00004123"/>
    </source>
</evidence>
<feature type="region of interest" description="Disordered" evidence="3">
    <location>
        <begin position="54"/>
        <end position="82"/>
    </location>
</feature>
<dbReference type="PANTHER" id="PTHR37534:SF2">
    <property type="entry name" value="N-ACETYLTRANSFERASE DOMAIN-CONTAINING PROTEIN"/>
    <property type="match status" value="1"/>
</dbReference>
<comment type="subcellular location">
    <subcellularLocation>
        <location evidence="1">Nucleus</location>
    </subcellularLocation>
</comment>
<dbReference type="InterPro" id="IPR001138">
    <property type="entry name" value="Zn2Cys6_DnaBD"/>
</dbReference>
<dbReference type="GO" id="GO:0008270">
    <property type="term" value="F:zinc ion binding"/>
    <property type="evidence" value="ECO:0007669"/>
    <property type="project" value="InterPro"/>
</dbReference>
<dbReference type="Pfam" id="PF11951">
    <property type="entry name" value="Fungal_trans_2"/>
    <property type="match status" value="1"/>
</dbReference>
<keyword evidence="6" id="KW-1185">Reference proteome</keyword>
<comment type="caution">
    <text evidence="5">The sequence shown here is derived from an EMBL/GenBank/DDBJ whole genome shotgun (WGS) entry which is preliminary data.</text>
</comment>
<dbReference type="EMBL" id="JAGPXD010000004">
    <property type="protein sequence ID" value="KAH7359263.1"/>
    <property type="molecule type" value="Genomic_DNA"/>
</dbReference>
<dbReference type="SUPFAM" id="SSF57701">
    <property type="entry name" value="Zn2/Cys6 DNA-binding domain"/>
    <property type="match status" value="1"/>
</dbReference>
<dbReference type="GO" id="GO:0000981">
    <property type="term" value="F:DNA-binding transcription factor activity, RNA polymerase II-specific"/>
    <property type="evidence" value="ECO:0007669"/>
    <property type="project" value="InterPro"/>
</dbReference>
<dbReference type="GO" id="GO:0000976">
    <property type="term" value="F:transcription cis-regulatory region binding"/>
    <property type="evidence" value="ECO:0007669"/>
    <property type="project" value="TreeGrafter"/>
</dbReference>
<organism evidence="5 6">
    <name type="scientific">Plectosphaerella cucumerina</name>
    <dbReference type="NCBI Taxonomy" id="40658"/>
    <lineage>
        <taxon>Eukaryota</taxon>
        <taxon>Fungi</taxon>
        <taxon>Dikarya</taxon>
        <taxon>Ascomycota</taxon>
        <taxon>Pezizomycotina</taxon>
        <taxon>Sordariomycetes</taxon>
        <taxon>Hypocreomycetidae</taxon>
        <taxon>Glomerellales</taxon>
        <taxon>Plectosphaerellaceae</taxon>
        <taxon>Plectosphaerella</taxon>
    </lineage>
</organism>
<accession>A0A8K0TIZ0</accession>
<gene>
    <name evidence="5" type="ORF">B0T11DRAFT_113750</name>
</gene>
<dbReference type="CDD" id="cd12148">
    <property type="entry name" value="fungal_TF_MHR"/>
    <property type="match status" value="1"/>
</dbReference>
<feature type="domain" description="Zn(2)-C6 fungal-type" evidence="4">
    <location>
        <begin position="13"/>
        <end position="43"/>
    </location>
</feature>
<reference evidence="5" key="1">
    <citation type="journal article" date="2021" name="Nat. Commun.">
        <title>Genetic determinants of endophytism in the Arabidopsis root mycobiome.</title>
        <authorList>
            <person name="Mesny F."/>
            <person name="Miyauchi S."/>
            <person name="Thiergart T."/>
            <person name="Pickel B."/>
            <person name="Atanasova L."/>
            <person name="Karlsson M."/>
            <person name="Huettel B."/>
            <person name="Barry K.W."/>
            <person name="Haridas S."/>
            <person name="Chen C."/>
            <person name="Bauer D."/>
            <person name="Andreopoulos W."/>
            <person name="Pangilinan J."/>
            <person name="LaButti K."/>
            <person name="Riley R."/>
            <person name="Lipzen A."/>
            <person name="Clum A."/>
            <person name="Drula E."/>
            <person name="Henrissat B."/>
            <person name="Kohler A."/>
            <person name="Grigoriev I.V."/>
            <person name="Martin F.M."/>
            <person name="Hacquard S."/>
        </authorList>
    </citation>
    <scope>NUCLEOTIDE SEQUENCE</scope>
    <source>
        <strain evidence="5">MPI-CAGE-AT-0016</strain>
    </source>
</reference>